<dbReference type="AlphaFoldDB" id="A0AAJ1EG24"/>
<evidence type="ECO:0000256" key="1">
    <source>
        <dbReference type="SAM" id="Phobius"/>
    </source>
</evidence>
<organism evidence="2 3">
    <name type="scientific">Rhizobium leguminosarum</name>
    <dbReference type="NCBI Taxonomy" id="384"/>
    <lineage>
        <taxon>Bacteria</taxon>
        <taxon>Pseudomonadati</taxon>
        <taxon>Pseudomonadota</taxon>
        <taxon>Alphaproteobacteria</taxon>
        <taxon>Hyphomicrobiales</taxon>
        <taxon>Rhizobiaceae</taxon>
        <taxon>Rhizobium/Agrobacterium group</taxon>
        <taxon>Rhizobium</taxon>
    </lineage>
</organism>
<proteinExistence type="predicted"/>
<sequence length="71" mass="7649">MKDPWGETIVVWVKTGKYRPIAFGAGMLGAYVTAIFRVGTNAASSFTIDRRHPIGVAAENARHVVKAFGDA</sequence>
<protein>
    <submittedName>
        <fullName evidence="2">Uncharacterized protein</fullName>
    </submittedName>
</protein>
<dbReference type="EMBL" id="JAAXEP010000012">
    <property type="protein sequence ID" value="MBY5630881.1"/>
    <property type="molecule type" value="Genomic_DNA"/>
</dbReference>
<name>A0AAJ1EG24_RHILE</name>
<gene>
    <name evidence="2" type="ORF">HFO42_22660</name>
</gene>
<comment type="caution">
    <text evidence="2">The sequence shown here is derived from an EMBL/GenBank/DDBJ whole genome shotgun (WGS) entry which is preliminary data.</text>
</comment>
<feature type="transmembrane region" description="Helical" evidence="1">
    <location>
        <begin position="20"/>
        <end position="40"/>
    </location>
</feature>
<reference evidence="2" key="1">
    <citation type="submission" date="2020-04" db="EMBL/GenBank/DDBJ databases">
        <title>Global-level population genomics supports evidence of horizontal gene transfer on evolution of Rhizobia in Lentils.</title>
        <authorList>
            <person name="Gai Y."/>
            <person name="Cook D."/>
            <person name="Riely B."/>
        </authorList>
    </citation>
    <scope>NUCLEOTIDE SEQUENCE</scope>
    <source>
        <strain evidence="2">Derici101B</strain>
    </source>
</reference>
<evidence type="ECO:0000313" key="2">
    <source>
        <dbReference type="EMBL" id="MBY5630881.1"/>
    </source>
</evidence>
<evidence type="ECO:0000313" key="3">
    <source>
        <dbReference type="Proteomes" id="UP000825699"/>
    </source>
</evidence>
<keyword evidence="1" id="KW-1133">Transmembrane helix</keyword>
<keyword evidence="1" id="KW-0812">Transmembrane</keyword>
<dbReference type="Proteomes" id="UP000825699">
    <property type="component" value="Unassembled WGS sequence"/>
</dbReference>
<accession>A0AAJ1EG24</accession>
<dbReference type="RefSeq" id="WP_222260426.1">
    <property type="nucleotide sequence ID" value="NZ_JAAXEB010000005.1"/>
</dbReference>
<keyword evidence="1" id="KW-0472">Membrane</keyword>